<gene>
    <name evidence="2" type="ORF">B0T11DRAFT_108353</name>
</gene>
<dbReference type="AlphaFoldDB" id="A0A8K0TBE6"/>
<proteinExistence type="predicted"/>
<dbReference type="Proteomes" id="UP000813385">
    <property type="component" value="Unassembled WGS sequence"/>
</dbReference>
<feature type="compositionally biased region" description="Low complexity" evidence="1">
    <location>
        <begin position="254"/>
        <end position="266"/>
    </location>
</feature>
<sequence length="353" mass="38638">MVSYDRKYSEERDNRSTVMEHDPVFLLYLTARLFAPKSTWAFAFGRRPNICVSTRAPVFGVSPAATATALRRPSNTDTVLGGHGSMPQGRARHGLGWQLAMPPSTRLTSITTTTASFDSTNVLLANALFIVPFSSHRGRAGRASEDAPPHPPATYGWSHKRRMLTSARCRARVITVGAWPCRPARTNARGQGGQFWLVPGLALPKAIPFRSRHHVATRARPRGVLLGLLFSFACPYSLPQSPAPDLESALTHRPTSMSTSTCSSPSTTPPPSSTYMTSTHRTPFRLTDLSIHAASRRKPSRTRRGIRHGSLASRSSPAIERMTKRVSATLTRLCLYRPGHQTPTPTLLPLAVT</sequence>
<feature type="compositionally biased region" description="Basic residues" evidence="1">
    <location>
        <begin position="294"/>
        <end position="307"/>
    </location>
</feature>
<evidence type="ECO:0000313" key="3">
    <source>
        <dbReference type="Proteomes" id="UP000813385"/>
    </source>
</evidence>
<evidence type="ECO:0000256" key="1">
    <source>
        <dbReference type="SAM" id="MobiDB-lite"/>
    </source>
</evidence>
<accession>A0A8K0TBE6</accession>
<organism evidence="2 3">
    <name type="scientific">Plectosphaerella cucumerina</name>
    <dbReference type="NCBI Taxonomy" id="40658"/>
    <lineage>
        <taxon>Eukaryota</taxon>
        <taxon>Fungi</taxon>
        <taxon>Dikarya</taxon>
        <taxon>Ascomycota</taxon>
        <taxon>Pezizomycotina</taxon>
        <taxon>Sordariomycetes</taxon>
        <taxon>Hypocreomycetidae</taxon>
        <taxon>Glomerellales</taxon>
        <taxon>Plectosphaerellaceae</taxon>
        <taxon>Plectosphaerella</taxon>
    </lineage>
</organism>
<feature type="region of interest" description="Disordered" evidence="1">
    <location>
        <begin position="293"/>
        <end position="318"/>
    </location>
</feature>
<name>A0A8K0TBE6_9PEZI</name>
<protein>
    <submittedName>
        <fullName evidence="2">Uncharacterized protein</fullName>
    </submittedName>
</protein>
<keyword evidence="3" id="KW-1185">Reference proteome</keyword>
<feature type="region of interest" description="Disordered" evidence="1">
    <location>
        <begin position="243"/>
        <end position="281"/>
    </location>
</feature>
<evidence type="ECO:0000313" key="2">
    <source>
        <dbReference type="EMBL" id="KAH7358795.1"/>
    </source>
</evidence>
<comment type="caution">
    <text evidence="2">The sequence shown here is derived from an EMBL/GenBank/DDBJ whole genome shotgun (WGS) entry which is preliminary data.</text>
</comment>
<dbReference type="EMBL" id="JAGPXD010000004">
    <property type="protein sequence ID" value="KAH7358795.1"/>
    <property type="molecule type" value="Genomic_DNA"/>
</dbReference>
<reference evidence="2" key="1">
    <citation type="journal article" date="2021" name="Nat. Commun.">
        <title>Genetic determinants of endophytism in the Arabidopsis root mycobiome.</title>
        <authorList>
            <person name="Mesny F."/>
            <person name="Miyauchi S."/>
            <person name="Thiergart T."/>
            <person name="Pickel B."/>
            <person name="Atanasova L."/>
            <person name="Karlsson M."/>
            <person name="Huettel B."/>
            <person name="Barry K.W."/>
            <person name="Haridas S."/>
            <person name="Chen C."/>
            <person name="Bauer D."/>
            <person name="Andreopoulos W."/>
            <person name="Pangilinan J."/>
            <person name="LaButti K."/>
            <person name="Riley R."/>
            <person name="Lipzen A."/>
            <person name="Clum A."/>
            <person name="Drula E."/>
            <person name="Henrissat B."/>
            <person name="Kohler A."/>
            <person name="Grigoriev I.V."/>
            <person name="Martin F.M."/>
            <person name="Hacquard S."/>
        </authorList>
    </citation>
    <scope>NUCLEOTIDE SEQUENCE</scope>
    <source>
        <strain evidence="2">MPI-CAGE-AT-0016</strain>
    </source>
</reference>